<evidence type="ECO:0000259" key="5">
    <source>
        <dbReference type="Pfam" id="PF14833"/>
    </source>
</evidence>
<dbReference type="InterPro" id="IPR029154">
    <property type="entry name" value="HIBADH-like_NADP-bd"/>
</dbReference>
<dbReference type="SUPFAM" id="SSF48179">
    <property type="entry name" value="6-phosphogluconate dehydrogenase C-terminal domain-like"/>
    <property type="match status" value="1"/>
</dbReference>
<dbReference type="InterPro" id="IPR015815">
    <property type="entry name" value="HIBADH-related"/>
</dbReference>
<dbReference type="InterPro" id="IPR008927">
    <property type="entry name" value="6-PGluconate_DH-like_C_sf"/>
</dbReference>
<accession>A0ABY2YXC3</accession>
<keyword evidence="3" id="KW-0520">NAD</keyword>
<dbReference type="Proteomes" id="UP000777560">
    <property type="component" value="Unassembled WGS sequence"/>
</dbReference>
<dbReference type="Pfam" id="PF03446">
    <property type="entry name" value="NAD_binding_2"/>
    <property type="match status" value="1"/>
</dbReference>
<dbReference type="InterPro" id="IPR036291">
    <property type="entry name" value="NAD(P)-bd_dom_sf"/>
</dbReference>
<dbReference type="EMBL" id="QUAV01000003">
    <property type="protein sequence ID" value="TPR24660.1"/>
    <property type="molecule type" value="Genomic_DNA"/>
</dbReference>
<evidence type="ECO:0000313" key="7">
    <source>
        <dbReference type="Proteomes" id="UP000777560"/>
    </source>
</evidence>
<dbReference type="PIRSF" id="PIRSF000103">
    <property type="entry name" value="HIBADH"/>
    <property type="match status" value="1"/>
</dbReference>
<proteinExistence type="inferred from homology"/>
<keyword evidence="2" id="KW-0560">Oxidoreductase</keyword>
<comment type="caution">
    <text evidence="6">The sequence shown here is derived from an EMBL/GenBank/DDBJ whole genome shotgun (WGS) entry which is preliminary data.</text>
</comment>
<keyword evidence="7" id="KW-1185">Reference proteome</keyword>
<dbReference type="RefSeq" id="WP_105963828.1">
    <property type="nucleotide sequence ID" value="NZ_POSO01000001.1"/>
</dbReference>
<evidence type="ECO:0000259" key="4">
    <source>
        <dbReference type="Pfam" id="PF03446"/>
    </source>
</evidence>
<evidence type="ECO:0000313" key="6">
    <source>
        <dbReference type="EMBL" id="TPR24660.1"/>
    </source>
</evidence>
<protein>
    <submittedName>
        <fullName evidence="6">NAD(P)-dependent oxidoreductase</fullName>
    </submittedName>
</protein>
<dbReference type="Gene3D" id="1.10.1040.10">
    <property type="entry name" value="N-(1-d-carboxylethyl)-l-norvaline Dehydrogenase, domain 2"/>
    <property type="match status" value="1"/>
</dbReference>
<evidence type="ECO:0000256" key="2">
    <source>
        <dbReference type="ARBA" id="ARBA00023002"/>
    </source>
</evidence>
<reference evidence="6 7" key="1">
    <citation type="submission" date="2018-08" db="EMBL/GenBank/DDBJ databases">
        <title>Comparative genomics of wild bee and flower associated Lactobacillus reveals potential adaptation to the bee host.</title>
        <authorList>
            <person name="Vuong H.Q."/>
            <person name="Mcfrederick Q.S."/>
        </authorList>
    </citation>
    <scope>NUCLEOTIDE SEQUENCE [LARGE SCALE GENOMIC DNA]</scope>
    <source>
        <strain evidence="6 7">HV_13</strain>
    </source>
</reference>
<dbReference type="PANTHER" id="PTHR43060:SF15">
    <property type="entry name" value="3-HYDROXYISOBUTYRATE DEHYDROGENASE-LIKE 1, MITOCHONDRIAL-RELATED"/>
    <property type="match status" value="1"/>
</dbReference>
<evidence type="ECO:0000256" key="1">
    <source>
        <dbReference type="ARBA" id="ARBA00009080"/>
    </source>
</evidence>
<gene>
    <name evidence="6" type="ORF">DY114_05105</name>
</gene>
<dbReference type="Pfam" id="PF14833">
    <property type="entry name" value="NAD_binding_11"/>
    <property type="match status" value="1"/>
</dbReference>
<dbReference type="SUPFAM" id="SSF51735">
    <property type="entry name" value="NAD(P)-binding Rossmann-fold domains"/>
    <property type="match status" value="1"/>
</dbReference>
<organism evidence="6 7">
    <name type="scientific">Apilactobacillus micheneri</name>
    <dbReference type="NCBI Taxonomy" id="1899430"/>
    <lineage>
        <taxon>Bacteria</taxon>
        <taxon>Bacillati</taxon>
        <taxon>Bacillota</taxon>
        <taxon>Bacilli</taxon>
        <taxon>Lactobacillales</taxon>
        <taxon>Lactobacillaceae</taxon>
        <taxon>Apilactobacillus</taxon>
    </lineage>
</organism>
<dbReference type="InterPro" id="IPR006115">
    <property type="entry name" value="6PGDH_NADP-bd"/>
</dbReference>
<feature type="domain" description="6-phosphogluconate dehydrogenase NADP-binding" evidence="4">
    <location>
        <begin position="2"/>
        <end position="160"/>
    </location>
</feature>
<dbReference type="Gene3D" id="3.40.50.720">
    <property type="entry name" value="NAD(P)-binding Rossmann-like Domain"/>
    <property type="match status" value="1"/>
</dbReference>
<evidence type="ECO:0000256" key="3">
    <source>
        <dbReference type="ARBA" id="ARBA00023027"/>
    </source>
</evidence>
<sequence>MKIGFIGTGVMGTGMINNLLKNNYEVNVFNRTKAHADTVIKNGANWKDSPKLVAENSDVVITIVGFPNDVEQVYFGDDGLLAGASKGEILIDSTTSKPKIDEKIYNESKKLGVESLDAPVSGGDVGAQNGNLTFMVGGDQAIFNEVKPVLNSMGSNIQIFGSAGKGQHTKMANQIMIAGNMTGLTEMLDYGKHADLDLSSLIKIVSQGGGDNWSLENYGPRVLKDDFKPGFAAKHFLKDLRIALECANEMHIDLPATKLAKQLYEKMVDQMDLGSDGTQGLIKLYK</sequence>
<dbReference type="PANTHER" id="PTHR43060">
    <property type="entry name" value="3-HYDROXYISOBUTYRATE DEHYDROGENASE-LIKE 1, MITOCHONDRIAL-RELATED"/>
    <property type="match status" value="1"/>
</dbReference>
<feature type="domain" description="3-hydroxyisobutyrate dehydrogenase-like NAD-binding" evidence="5">
    <location>
        <begin position="164"/>
        <end position="284"/>
    </location>
</feature>
<dbReference type="InterPro" id="IPR013328">
    <property type="entry name" value="6PGD_dom2"/>
</dbReference>
<name>A0ABY2YXC3_9LACO</name>
<comment type="similarity">
    <text evidence="1">Belongs to the HIBADH-related family.</text>
</comment>